<dbReference type="AlphaFoldDB" id="A0A1Y4P871"/>
<dbReference type="PANTHER" id="PTHR43362:SF1">
    <property type="entry name" value="MANNITOL DEHYDROGENASE 2-RELATED"/>
    <property type="match status" value="1"/>
</dbReference>
<comment type="caution">
    <text evidence="5">The sequence shown here is derived from an EMBL/GenBank/DDBJ whole genome shotgun (WGS) entry which is preliminary data.</text>
</comment>
<dbReference type="InterPro" id="IPR008927">
    <property type="entry name" value="6-PGluconate_DH-like_C_sf"/>
</dbReference>
<dbReference type="InterPro" id="IPR013328">
    <property type="entry name" value="6PGD_dom2"/>
</dbReference>
<evidence type="ECO:0000256" key="1">
    <source>
        <dbReference type="ARBA" id="ARBA00023002"/>
    </source>
</evidence>
<dbReference type="Pfam" id="PF01232">
    <property type="entry name" value="Mannitol_dh"/>
    <property type="match status" value="1"/>
</dbReference>
<dbReference type="Gene3D" id="3.40.50.720">
    <property type="entry name" value="NAD(P)-binding Rossmann-like Domain"/>
    <property type="match status" value="1"/>
</dbReference>
<feature type="domain" description="Mannitol dehydrogenase N-terminal" evidence="3">
    <location>
        <begin position="41"/>
        <end position="307"/>
    </location>
</feature>
<dbReference type="GO" id="GO:0008926">
    <property type="term" value="F:mannitol-1-phosphate 5-dehydrogenase activity"/>
    <property type="evidence" value="ECO:0007669"/>
    <property type="project" value="UniProtKB-EC"/>
</dbReference>
<name>A0A1Y4P871_LIMRT</name>
<feature type="domain" description="Mannitol dehydrogenase C-terminal" evidence="4">
    <location>
        <begin position="324"/>
        <end position="517"/>
    </location>
</feature>
<dbReference type="SUPFAM" id="SSF51735">
    <property type="entry name" value="NAD(P)-binding Rossmann-fold domains"/>
    <property type="match status" value="1"/>
</dbReference>
<dbReference type="PANTHER" id="PTHR43362">
    <property type="entry name" value="MANNITOL DEHYDROGENASE DSF1-RELATED"/>
    <property type="match status" value="1"/>
</dbReference>
<organism evidence="5 6">
    <name type="scientific">Limosilactobacillus reuteri</name>
    <name type="common">Lactobacillus reuteri</name>
    <dbReference type="NCBI Taxonomy" id="1598"/>
    <lineage>
        <taxon>Bacteria</taxon>
        <taxon>Bacillati</taxon>
        <taxon>Bacillota</taxon>
        <taxon>Bacilli</taxon>
        <taxon>Lactobacillales</taxon>
        <taxon>Lactobacillaceae</taxon>
        <taxon>Limosilactobacillus</taxon>
    </lineage>
</organism>
<comment type="catalytic activity">
    <reaction evidence="2">
        <text>D-mannitol 1-phosphate + NAD(+) = beta-D-fructose 6-phosphate + NADH + H(+)</text>
        <dbReference type="Rhea" id="RHEA:19661"/>
        <dbReference type="ChEBI" id="CHEBI:15378"/>
        <dbReference type="ChEBI" id="CHEBI:57540"/>
        <dbReference type="ChEBI" id="CHEBI:57634"/>
        <dbReference type="ChEBI" id="CHEBI:57945"/>
        <dbReference type="ChEBI" id="CHEBI:61381"/>
        <dbReference type="EC" id="1.1.1.17"/>
    </reaction>
</comment>
<dbReference type="SUPFAM" id="SSF48179">
    <property type="entry name" value="6-phosphogluconate dehydrogenase C-terminal domain-like"/>
    <property type="match status" value="1"/>
</dbReference>
<evidence type="ECO:0000256" key="2">
    <source>
        <dbReference type="ARBA" id="ARBA00048615"/>
    </source>
</evidence>
<dbReference type="RefSeq" id="WP_087215120.1">
    <property type="nucleotide sequence ID" value="NZ_JAJGWD010000312.1"/>
</dbReference>
<dbReference type="EMBL" id="NFHN01000020">
    <property type="protein sequence ID" value="OUN47944.1"/>
    <property type="molecule type" value="Genomic_DNA"/>
</dbReference>
<evidence type="ECO:0000259" key="4">
    <source>
        <dbReference type="Pfam" id="PF08125"/>
    </source>
</evidence>
<dbReference type="InterPro" id="IPR013118">
    <property type="entry name" value="Mannitol_DH_C"/>
</dbReference>
<dbReference type="InterPro" id="IPR050988">
    <property type="entry name" value="Mannitol_DH/Oxidoreductase"/>
</dbReference>
<keyword evidence="1" id="KW-0560">Oxidoreductase</keyword>
<evidence type="ECO:0000259" key="3">
    <source>
        <dbReference type="Pfam" id="PF01232"/>
    </source>
</evidence>
<dbReference type="InterPro" id="IPR013131">
    <property type="entry name" value="Mannitol_DH_N"/>
</dbReference>
<protein>
    <submittedName>
        <fullName evidence="5">Mannitol dehydrogenase</fullName>
    </submittedName>
</protein>
<evidence type="ECO:0000313" key="6">
    <source>
        <dbReference type="Proteomes" id="UP000195868"/>
    </source>
</evidence>
<evidence type="ECO:0000313" key="5">
    <source>
        <dbReference type="EMBL" id="OUN47944.1"/>
    </source>
</evidence>
<sequence>MVKLTDDYLNNPTPFEEAGVRVPKYAQDKLIEHTNENPVWVHFGGGNLFRCFHSVIAQDLINKGELDSGIIVADTYDDEVINEVYKPYNNRFLSVVMKNDGLDKELVASVTDSIYANSKNKAGLEKLKDIFKKPTLQLATFSITEKGYALKDMNGNLTKGAEHDLSNDPDSAVTNMGIIANLLLSRYKAGKLPIAMVSTDNFSQNGKRLEKAIQLIANGWVKNGFADQGFLEYLGDPKQVSFPWSMIDRITPNPSEKVSKELVEDGIKDAAIVHTDKHINIAPFGNTEETHYLVIEDSFPNGRPKLEDAGVFMTDRETVNDADQMKVTACLNPLHTSLAIFGCLLGFHSIADEAADDDLLKMIKNLGYGEDLPVVKDPKIINPKEFISTLITKRLPNKNIPDTPQRIASDTSQKVGIRYGVTLQHYVDNPKLNPADLEFIPMIIAGWCRYLMAVDDNGNAFTPSPDPLYDQLHEYVKDIKIGDSESDVHEKLQPILSNKSIFGNDLYEIGLGNKIEDYFKQMITEPGAVRETIHRTIEEKGKY</sequence>
<dbReference type="Gene3D" id="1.10.1040.10">
    <property type="entry name" value="N-(1-d-carboxylethyl)-l-norvaline Dehydrogenase, domain 2"/>
    <property type="match status" value="1"/>
</dbReference>
<reference evidence="6" key="1">
    <citation type="submission" date="2017-04" db="EMBL/GenBank/DDBJ databases">
        <title>Function of individual gut microbiota members based on whole genome sequencing of pure cultures obtained from chicken caecum.</title>
        <authorList>
            <person name="Medvecky M."/>
            <person name="Cejkova D."/>
            <person name="Polansky O."/>
            <person name="Karasova D."/>
            <person name="Kubasova T."/>
            <person name="Cizek A."/>
            <person name="Rychlik I."/>
        </authorList>
    </citation>
    <scope>NUCLEOTIDE SEQUENCE [LARGE SCALE GENOMIC DNA]</scope>
    <source>
        <strain evidence="6">An71</strain>
    </source>
</reference>
<dbReference type="Pfam" id="PF08125">
    <property type="entry name" value="Mannitol_dh_C"/>
    <property type="match status" value="1"/>
</dbReference>
<proteinExistence type="predicted"/>
<gene>
    <name evidence="5" type="ORF">B5G22_06020</name>
</gene>
<dbReference type="InterPro" id="IPR036291">
    <property type="entry name" value="NAD(P)-bd_dom_sf"/>
</dbReference>
<dbReference type="Proteomes" id="UP000195868">
    <property type="component" value="Unassembled WGS sequence"/>
</dbReference>
<accession>A0A1Y4P871</accession>